<organism evidence="1">
    <name type="scientific">marine metagenome</name>
    <dbReference type="NCBI Taxonomy" id="408172"/>
    <lineage>
        <taxon>unclassified sequences</taxon>
        <taxon>metagenomes</taxon>
        <taxon>ecological metagenomes</taxon>
    </lineage>
</organism>
<evidence type="ECO:0000313" key="1">
    <source>
        <dbReference type="EMBL" id="SVA21334.1"/>
    </source>
</evidence>
<dbReference type="GO" id="GO:0003723">
    <property type="term" value="F:RNA binding"/>
    <property type="evidence" value="ECO:0007669"/>
    <property type="project" value="InterPro"/>
</dbReference>
<sequence length="608" mass="71120">MGIFYLSEKIRFLPVIHGSANFTRIIKDRLLSSSTDCLAVGLPPEFQTTVEDGINHLPLITLCSQKESSGSFNYVPIDPCQPLIMGLRIASQEGIHRKYIDFSCDNYEPRKINFPDSYALRHMSYEKFCATLLLSIKRPPTASLHDKRARWMAYQLHQLEMDFKNITIICSILDWPWIKEAYNERKPYDQKITPLDNPKIYAVEKETLFFALAEFPYITYLNEIYRQEIKPDKEVVIDGIKEILIQARKIFTQKHRPRYHNLTSQTFQTYLQYARNLTLIENRLTPDLYTLITIAKQINGDPFAIAVLEAAREYPFQVLESTSIEPLALGIDKAVDSDNTPMNMKNRLSENQIEWRGINLKPEPNIKKQAQWKYNWNPYGQCSWPPEDDQIESFNTHVREQSKLLLSNDLARSEKFSSSIKDGVDMRDTLRHWHEGDIYVKEIPASRGRIEIVVFIFDIEPNPNNYQWCQTWYAEHNKESTLCFFATDYMNDMVGPGVGRATYGGCMMIYPPRPIPDIWKDPRIHMGKTLEEKLLEAAFFHSQERHITVVTPCLPKSNWRKISRKYHKSIIHIPLKRFSNQTIEKVRRFHVLNGKQIRSFAKHFIQDL</sequence>
<dbReference type="SUPFAM" id="SSF55895">
    <property type="entry name" value="Ribonuclease Rh-like"/>
    <property type="match status" value="1"/>
</dbReference>
<dbReference type="InterPro" id="IPR036430">
    <property type="entry name" value="RNase_T2-like_sf"/>
</dbReference>
<protein>
    <submittedName>
        <fullName evidence="1">Uncharacterized protein</fullName>
    </submittedName>
</protein>
<dbReference type="AlphaFoldDB" id="A0A381TZT2"/>
<gene>
    <name evidence="1" type="ORF">METZ01_LOCUS74188</name>
</gene>
<reference evidence="1" key="1">
    <citation type="submission" date="2018-05" db="EMBL/GenBank/DDBJ databases">
        <authorList>
            <person name="Lanie J.A."/>
            <person name="Ng W.-L."/>
            <person name="Kazmierczak K.M."/>
            <person name="Andrzejewski T.M."/>
            <person name="Davidsen T.M."/>
            <person name="Wayne K.J."/>
            <person name="Tettelin H."/>
            <person name="Glass J.I."/>
            <person name="Rusch D."/>
            <person name="Podicherti R."/>
            <person name="Tsui H.-C.T."/>
            <person name="Winkler M.E."/>
        </authorList>
    </citation>
    <scope>NUCLEOTIDE SEQUENCE</scope>
</reference>
<name>A0A381TZT2_9ZZZZ</name>
<dbReference type="EMBL" id="UINC01005439">
    <property type="protein sequence ID" value="SVA21334.1"/>
    <property type="molecule type" value="Genomic_DNA"/>
</dbReference>
<accession>A0A381TZT2</accession>
<proteinExistence type="predicted"/>
<dbReference type="GO" id="GO:0033897">
    <property type="term" value="F:ribonuclease T2 activity"/>
    <property type="evidence" value="ECO:0007669"/>
    <property type="project" value="InterPro"/>
</dbReference>